<dbReference type="GO" id="GO:0008745">
    <property type="term" value="F:N-acetylmuramoyl-L-alanine amidase activity"/>
    <property type="evidence" value="ECO:0007669"/>
    <property type="project" value="UniProtKB-EC"/>
</dbReference>
<dbReference type="InterPro" id="IPR002508">
    <property type="entry name" value="MurNAc-LAA_cat"/>
</dbReference>
<accession>A0A7C2XN02</accession>
<dbReference type="Pfam" id="PF01520">
    <property type="entry name" value="Amidase_3"/>
    <property type="match status" value="1"/>
</dbReference>
<feature type="domain" description="MurNAc-LAA" evidence="4">
    <location>
        <begin position="81"/>
        <end position="234"/>
    </location>
</feature>
<dbReference type="Proteomes" id="UP000885986">
    <property type="component" value="Unassembled WGS sequence"/>
</dbReference>
<dbReference type="GO" id="GO:0030288">
    <property type="term" value="C:outer membrane-bounded periplasmic space"/>
    <property type="evidence" value="ECO:0007669"/>
    <property type="project" value="TreeGrafter"/>
</dbReference>
<evidence type="ECO:0000256" key="2">
    <source>
        <dbReference type="ARBA" id="ARBA00011901"/>
    </source>
</evidence>
<dbReference type="SUPFAM" id="SSF53187">
    <property type="entry name" value="Zn-dependent exopeptidases"/>
    <property type="match status" value="1"/>
</dbReference>
<dbReference type="GO" id="GO:0009253">
    <property type="term" value="P:peptidoglycan catabolic process"/>
    <property type="evidence" value="ECO:0007669"/>
    <property type="project" value="InterPro"/>
</dbReference>
<dbReference type="AlphaFoldDB" id="A0A7C2XN02"/>
<comment type="catalytic activity">
    <reaction evidence="1">
        <text>Hydrolyzes the link between N-acetylmuramoyl residues and L-amino acid residues in certain cell-wall glycopeptides.</text>
        <dbReference type="EC" id="3.5.1.28"/>
    </reaction>
</comment>
<dbReference type="EMBL" id="DSDS01000001">
    <property type="protein sequence ID" value="HET97093.1"/>
    <property type="molecule type" value="Genomic_DNA"/>
</dbReference>
<evidence type="ECO:0000256" key="3">
    <source>
        <dbReference type="ARBA" id="ARBA00022801"/>
    </source>
</evidence>
<evidence type="ECO:0000313" key="5">
    <source>
        <dbReference type="EMBL" id="HET97093.1"/>
    </source>
</evidence>
<dbReference type="EC" id="3.5.1.28" evidence="2"/>
<protein>
    <recommendedName>
        <fullName evidence="2">N-acetylmuramoyl-L-alanine amidase</fullName>
        <ecNumber evidence="2">3.5.1.28</ecNumber>
    </recommendedName>
</protein>
<dbReference type="PANTHER" id="PTHR30404:SF0">
    <property type="entry name" value="N-ACETYLMURAMOYL-L-ALANINE AMIDASE AMIC"/>
    <property type="match status" value="1"/>
</dbReference>
<dbReference type="InterPro" id="IPR050695">
    <property type="entry name" value="N-acetylmuramoyl_amidase_3"/>
</dbReference>
<dbReference type="Gene3D" id="3.40.630.40">
    <property type="entry name" value="Zn-dependent exopeptidases"/>
    <property type="match status" value="1"/>
</dbReference>
<sequence>PGAPTAALSLAQQLGLGVRRVVIDPGHGGRDPGAISPSGIMEKDVTLRVAKLLATALKQRLGSEVILTRDRDIFLPLEERTAIANSRDADLFISIHVNSAPSRGARGVETYILDMVASDDEAMRTAARENASSARSFSDLQNIVHQLLNNAKLQESVHLANMVHETVVESLRQTYGGRVNDRGIRRAPFVVLIGARMPALLVEVGFISNPEEERLLTDEQYLNQLAASIAEGVRQYATNLNTASR</sequence>
<comment type="caution">
    <text evidence="5">The sequence shown here is derived from an EMBL/GenBank/DDBJ whole genome shotgun (WGS) entry which is preliminary data.</text>
</comment>
<dbReference type="FunFam" id="3.40.630.40:FF:000005">
    <property type="entry name" value="N-acetylmuramoyl-L-alanine amidase (AmiA)"/>
    <property type="match status" value="1"/>
</dbReference>
<evidence type="ECO:0000259" key="4">
    <source>
        <dbReference type="SMART" id="SM00646"/>
    </source>
</evidence>
<dbReference type="SMART" id="SM00646">
    <property type="entry name" value="Ami_3"/>
    <property type="match status" value="1"/>
</dbReference>
<dbReference type="PANTHER" id="PTHR30404">
    <property type="entry name" value="N-ACETYLMURAMOYL-L-ALANINE AMIDASE"/>
    <property type="match status" value="1"/>
</dbReference>
<keyword evidence="3" id="KW-0378">Hydrolase</keyword>
<dbReference type="CDD" id="cd02696">
    <property type="entry name" value="MurNAc-LAA"/>
    <property type="match status" value="1"/>
</dbReference>
<reference evidence="5" key="1">
    <citation type="journal article" date="2020" name="mSystems">
        <title>Genome- and Community-Level Interaction Insights into Carbon Utilization and Element Cycling Functions of Hydrothermarchaeota in Hydrothermal Sediment.</title>
        <authorList>
            <person name="Zhou Z."/>
            <person name="Liu Y."/>
            <person name="Xu W."/>
            <person name="Pan J."/>
            <person name="Luo Z.H."/>
            <person name="Li M."/>
        </authorList>
    </citation>
    <scope>NUCLEOTIDE SEQUENCE [LARGE SCALE GENOMIC DNA]</scope>
    <source>
        <strain evidence="5">SpSt-1224</strain>
    </source>
</reference>
<organism evidence="5">
    <name type="scientific">Desulfurivibrio alkaliphilus</name>
    <dbReference type="NCBI Taxonomy" id="427923"/>
    <lineage>
        <taxon>Bacteria</taxon>
        <taxon>Pseudomonadati</taxon>
        <taxon>Thermodesulfobacteriota</taxon>
        <taxon>Desulfobulbia</taxon>
        <taxon>Desulfobulbales</taxon>
        <taxon>Desulfobulbaceae</taxon>
        <taxon>Desulfurivibrio</taxon>
    </lineage>
</organism>
<evidence type="ECO:0000256" key="1">
    <source>
        <dbReference type="ARBA" id="ARBA00001561"/>
    </source>
</evidence>
<gene>
    <name evidence="5" type="ORF">ENN98_00005</name>
</gene>
<name>A0A7C2XN02_9BACT</name>
<feature type="non-terminal residue" evidence="5">
    <location>
        <position position="1"/>
    </location>
</feature>
<proteinExistence type="predicted"/>